<evidence type="ECO:0000313" key="1">
    <source>
        <dbReference type="EMBL" id="KAI5675835.1"/>
    </source>
</evidence>
<comment type="caution">
    <text evidence="1">The sequence shown here is derived from an EMBL/GenBank/DDBJ whole genome shotgun (WGS) entry which is preliminary data.</text>
</comment>
<reference evidence="2" key="1">
    <citation type="journal article" date="2023" name="Nat. Plants">
        <title>Single-cell RNA sequencing provides a high-resolution roadmap for understanding the multicellular compartmentation of specialized metabolism.</title>
        <authorList>
            <person name="Sun S."/>
            <person name="Shen X."/>
            <person name="Li Y."/>
            <person name="Li Y."/>
            <person name="Wang S."/>
            <person name="Li R."/>
            <person name="Zhang H."/>
            <person name="Shen G."/>
            <person name="Guo B."/>
            <person name="Wei J."/>
            <person name="Xu J."/>
            <person name="St-Pierre B."/>
            <person name="Chen S."/>
            <person name="Sun C."/>
        </authorList>
    </citation>
    <scope>NUCLEOTIDE SEQUENCE [LARGE SCALE GENOMIC DNA]</scope>
</reference>
<dbReference type="Proteomes" id="UP001060085">
    <property type="component" value="Linkage Group LG02"/>
</dbReference>
<accession>A0ACC0BT35</accession>
<gene>
    <name evidence="1" type="ORF">M9H77_06785</name>
</gene>
<sequence>MEIHEPSTIDVKIEDIGPLVHESRSSEEVDIDVETYFEELQNDKTKIEWDSNEDSDEKSRNMMMMILMIILTPKILCTLDLDAVDKGRSTVGGLHPRRYYLMKSNDCLMCFGFPTGIDYGISEILFDDPVYDSEFRPLSVLCCYLDFLHLAASVGSAAASFFAWSCFSCCLGFSDAATRLQISAPSQQLLALVFASIQQQFAAAAASARGFFFNINYFCRFSLMILQLLLGFPAPAGLATASPAAWSRCLGFSAAVIFASDSSSQPAAACFGFPFNSTTACGSCCFCSRPVLRGTQVPYPTVVDLAEGYRVSQVVSEL</sequence>
<proteinExistence type="predicted"/>
<keyword evidence="2" id="KW-1185">Reference proteome</keyword>
<evidence type="ECO:0000313" key="2">
    <source>
        <dbReference type="Proteomes" id="UP001060085"/>
    </source>
</evidence>
<protein>
    <submittedName>
        <fullName evidence="1">Uncharacterized protein</fullName>
    </submittedName>
</protein>
<organism evidence="1 2">
    <name type="scientific">Catharanthus roseus</name>
    <name type="common">Madagascar periwinkle</name>
    <name type="synonym">Vinca rosea</name>
    <dbReference type="NCBI Taxonomy" id="4058"/>
    <lineage>
        <taxon>Eukaryota</taxon>
        <taxon>Viridiplantae</taxon>
        <taxon>Streptophyta</taxon>
        <taxon>Embryophyta</taxon>
        <taxon>Tracheophyta</taxon>
        <taxon>Spermatophyta</taxon>
        <taxon>Magnoliopsida</taxon>
        <taxon>eudicotyledons</taxon>
        <taxon>Gunneridae</taxon>
        <taxon>Pentapetalae</taxon>
        <taxon>asterids</taxon>
        <taxon>lamiids</taxon>
        <taxon>Gentianales</taxon>
        <taxon>Apocynaceae</taxon>
        <taxon>Rauvolfioideae</taxon>
        <taxon>Vinceae</taxon>
        <taxon>Catharanthinae</taxon>
        <taxon>Catharanthus</taxon>
    </lineage>
</organism>
<dbReference type="EMBL" id="CM044702">
    <property type="protein sequence ID" value="KAI5675835.1"/>
    <property type="molecule type" value="Genomic_DNA"/>
</dbReference>
<name>A0ACC0BT35_CATRO</name>